<evidence type="ECO:0000313" key="2">
    <source>
        <dbReference type="Proteomes" id="UP000284842"/>
    </source>
</evidence>
<gene>
    <name evidence="1" type="ORF">CVT24_003137</name>
</gene>
<dbReference type="OrthoDB" id="4646138at2759"/>
<dbReference type="SUPFAM" id="SSF54427">
    <property type="entry name" value="NTF2-like"/>
    <property type="match status" value="1"/>
</dbReference>
<dbReference type="Proteomes" id="UP000284842">
    <property type="component" value="Unassembled WGS sequence"/>
</dbReference>
<comment type="caution">
    <text evidence="1">The sequence shown here is derived from an EMBL/GenBank/DDBJ whole genome shotgun (WGS) entry which is preliminary data.</text>
</comment>
<organism evidence="1 2">
    <name type="scientific">Panaeolus cyanescens</name>
    <dbReference type="NCBI Taxonomy" id="181874"/>
    <lineage>
        <taxon>Eukaryota</taxon>
        <taxon>Fungi</taxon>
        <taxon>Dikarya</taxon>
        <taxon>Basidiomycota</taxon>
        <taxon>Agaricomycotina</taxon>
        <taxon>Agaricomycetes</taxon>
        <taxon>Agaricomycetidae</taxon>
        <taxon>Agaricales</taxon>
        <taxon>Agaricineae</taxon>
        <taxon>Galeropsidaceae</taxon>
        <taxon>Panaeolus</taxon>
    </lineage>
</organism>
<dbReference type="EMBL" id="NHTK01005248">
    <property type="protein sequence ID" value="PPQ81702.1"/>
    <property type="molecule type" value="Genomic_DNA"/>
</dbReference>
<protein>
    <recommendedName>
        <fullName evidence="3">SnoaL-like domain-containing protein</fullName>
    </recommendedName>
</protein>
<dbReference type="InterPro" id="IPR032710">
    <property type="entry name" value="NTF2-like_dom_sf"/>
</dbReference>
<evidence type="ECO:0000313" key="1">
    <source>
        <dbReference type="EMBL" id="PPQ81702.1"/>
    </source>
</evidence>
<evidence type="ECO:0008006" key="3">
    <source>
        <dbReference type="Google" id="ProtNLM"/>
    </source>
</evidence>
<proteinExistence type="predicted"/>
<dbReference type="AlphaFoldDB" id="A0A409WT81"/>
<dbReference type="Gene3D" id="3.10.450.50">
    <property type="match status" value="1"/>
</dbReference>
<keyword evidence="2" id="KW-1185">Reference proteome</keyword>
<reference evidence="1 2" key="1">
    <citation type="journal article" date="2018" name="Evol. Lett.">
        <title>Horizontal gene cluster transfer increased hallucinogenic mushroom diversity.</title>
        <authorList>
            <person name="Reynolds H.T."/>
            <person name="Vijayakumar V."/>
            <person name="Gluck-Thaler E."/>
            <person name="Korotkin H.B."/>
            <person name="Matheny P.B."/>
            <person name="Slot J.C."/>
        </authorList>
    </citation>
    <scope>NUCLEOTIDE SEQUENCE [LARGE SCALE GENOMIC DNA]</scope>
    <source>
        <strain evidence="1 2">2629</strain>
    </source>
</reference>
<accession>A0A409WT81</accession>
<dbReference type="InParanoid" id="A0A409WT81"/>
<name>A0A409WT81_9AGAR</name>
<sequence length="145" mass="15629">MPSAQAVLSSLIESFNTHNKELFLSLAAPGATWWISGSPNTSTSTNHTVNIPHVGLIPYTSHPSFTGPTKLAQSSVTAREVIVDESQRKVVAECVFEGVGGGVWEGKGGFRMDVVLIVELDDEGRILAVRNYADHLALVEFYAKS</sequence>